<dbReference type="Proteomes" id="UP001055167">
    <property type="component" value="Unassembled WGS sequence"/>
</dbReference>
<proteinExistence type="predicted"/>
<organism evidence="1 2">
    <name type="scientific">Methylobacterium crusticola</name>
    <dbReference type="NCBI Taxonomy" id="1697972"/>
    <lineage>
        <taxon>Bacteria</taxon>
        <taxon>Pseudomonadati</taxon>
        <taxon>Pseudomonadota</taxon>
        <taxon>Alphaproteobacteria</taxon>
        <taxon>Hyphomicrobiales</taxon>
        <taxon>Methylobacteriaceae</taxon>
        <taxon>Methylobacterium</taxon>
    </lineage>
</organism>
<keyword evidence="2" id="KW-1185">Reference proteome</keyword>
<dbReference type="EMBL" id="BPQH01000016">
    <property type="protein sequence ID" value="GJD51975.1"/>
    <property type="molecule type" value="Genomic_DNA"/>
</dbReference>
<comment type="caution">
    <text evidence="1">The sequence shown here is derived from an EMBL/GenBank/DDBJ whole genome shotgun (WGS) entry which is preliminary data.</text>
</comment>
<name>A0ABQ4R2S6_9HYPH</name>
<accession>A0ABQ4R2S6</accession>
<protein>
    <submittedName>
        <fullName evidence="1">Uncharacterized protein</fullName>
    </submittedName>
</protein>
<evidence type="ECO:0000313" key="2">
    <source>
        <dbReference type="Proteomes" id="UP001055167"/>
    </source>
</evidence>
<reference evidence="1" key="2">
    <citation type="submission" date="2021-08" db="EMBL/GenBank/DDBJ databases">
        <authorList>
            <person name="Tani A."/>
            <person name="Ola A."/>
            <person name="Ogura Y."/>
            <person name="Katsura K."/>
            <person name="Hayashi T."/>
        </authorList>
    </citation>
    <scope>NUCLEOTIDE SEQUENCE</scope>
    <source>
        <strain evidence="1">KCTC 52305</strain>
    </source>
</reference>
<reference evidence="1" key="1">
    <citation type="journal article" date="2021" name="Front. Microbiol.">
        <title>Comprehensive Comparative Genomics and Phenotyping of Methylobacterium Species.</title>
        <authorList>
            <person name="Alessa O."/>
            <person name="Ogura Y."/>
            <person name="Fujitani Y."/>
            <person name="Takami H."/>
            <person name="Hayashi T."/>
            <person name="Sahin N."/>
            <person name="Tani A."/>
        </authorList>
    </citation>
    <scope>NUCLEOTIDE SEQUENCE</scope>
    <source>
        <strain evidence="1">KCTC 52305</strain>
    </source>
</reference>
<evidence type="ECO:0000313" key="1">
    <source>
        <dbReference type="EMBL" id="GJD51975.1"/>
    </source>
</evidence>
<sequence length="278" mass="28502">MTPDFLVIAPAGDASAGAVAAALTRRHGAGRVAQLPTGQLARCRWTHRVAPDGAARTRLRRPDGAALDCAHVRCVLDRMLAPPTLPRFARSHPKDRDYAAAEFHALLASWLAGFGPRLINPAGPWTLVGGRRPRRAWMLDAASRGLPVPRDARATAGRLLPADAGPPSRAGRTNAALPGLPDALPACRGDEAARGAPAGRVLIAGDFVGGSLAGAFGEACRHLAGGAGYRLAGFAFSRIGGRLVLSDVDTVPALADEAEVEAVARLLADVAAGAGGGP</sequence>
<dbReference type="RefSeq" id="WP_128563283.1">
    <property type="nucleotide sequence ID" value="NZ_BPQH01000016.1"/>
</dbReference>
<gene>
    <name evidence="1" type="ORF">OPKNFCMD_4734</name>
</gene>